<dbReference type="AlphaFoldDB" id="K0SI59"/>
<dbReference type="Proteomes" id="UP000266841">
    <property type="component" value="Unassembled WGS sequence"/>
</dbReference>
<keyword evidence="2" id="KW-1185">Reference proteome</keyword>
<comment type="caution">
    <text evidence="1">The sequence shown here is derived from an EMBL/GenBank/DDBJ whole genome shotgun (WGS) entry which is preliminary data.</text>
</comment>
<accession>K0SI59</accession>
<protein>
    <submittedName>
        <fullName evidence="1">Uncharacterized protein</fullName>
    </submittedName>
</protein>
<dbReference type="EMBL" id="AGNL01017039">
    <property type="protein sequence ID" value="EJK64644.1"/>
    <property type="molecule type" value="Genomic_DNA"/>
</dbReference>
<organism evidence="1 2">
    <name type="scientific">Thalassiosira oceanica</name>
    <name type="common">Marine diatom</name>
    <dbReference type="NCBI Taxonomy" id="159749"/>
    <lineage>
        <taxon>Eukaryota</taxon>
        <taxon>Sar</taxon>
        <taxon>Stramenopiles</taxon>
        <taxon>Ochrophyta</taxon>
        <taxon>Bacillariophyta</taxon>
        <taxon>Coscinodiscophyceae</taxon>
        <taxon>Thalassiosirophycidae</taxon>
        <taxon>Thalassiosirales</taxon>
        <taxon>Thalassiosiraceae</taxon>
        <taxon>Thalassiosira</taxon>
    </lineage>
</organism>
<name>K0SI59_THAOC</name>
<gene>
    <name evidence="1" type="ORF">THAOC_14601</name>
</gene>
<reference evidence="1 2" key="1">
    <citation type="journal article" date="2012" name="Genome Biol.">
        <title>Genome and low-iron response of an oceanic diatom adapted to chronic iron limitation.</title>
        <authorList>
            <person name="Lommer M."/>
            <person name="Specht M."/>
            <person name="Roy A.S."/>
            <person name="Kraemer L."/>
            <person name="Andreson R."/>
            <person name="Gutowska M.A."/>
            <person name="Wolf J."/>
            <person name="Bergner S.V."/>
            <person name="Schilhabel M.B."/>
            <person name="Klostermeier U.C."/>
            <person name="Beiko R.G."/>
            <person name="Rosenstiel P."/>
            <person name="Hippler M."/>
            <person name="Laroche J."/>
        </authorList>
    </citation>
    <scope>NUCLEOTIDE SEQUENCE [LARGE SCALE GENOMIC DNA]</scope>
    <source>
        <strain evidence="1 2">CCMP1005</strain>
    </source>
</reference>
<evidence type="ECO:0000313" key="2">
    <source>
        <dbReference type="Proteomes" id="UP000266841"/>
    </source>
</evidence>
<proteinExistence type="predicted"/>
<dbReference type="OrthoDB" id="47573at2759"/>
<evidence type="ECO:0000313" key="1">
    <source>
        <dbReference type="EMBL" id="EJK64644.1"/>
    </source>
</evidence>
<sequence length="161" mass="18147">MQKFARERRYPQYCCALSVIEIVEIAYFLGSGPESPACRYREGDSTKYLTGLDMTEYLRFVTKLTFVHITDAELYLISSHSIRVTAACLLHEAGKDGRLRWLSDCYLVYLRNSDIIMIQHNGALAPAHRRMVEMAITSANLPSLSPAGPVDVSIPDIEDED</sequence>